<accession>A0A1E9PGK5</accession>
<reference evidence="8 9" key="1">
    <citation type="journal article" date="2020" name="J. Bacteriol.">
        <title>Aerococcus urinae Isolated from Women with Lower Urinary Tract Symptoms: In Vitro Aggregation and Genome Analysis.</title>
        <authorList>
            <person name="Hilt E.E."/>
            <person name="Putonti C."/>
            <person name="Thomas-White K."/>
            <person name="Lewis A.L."/>
            <person name="Visick K.L."/>
            <person name="Gilbert N.M."/>
            <person name="Wolfe A.J."/>
        </authorList>
    </citation>
    <scope>NUCLEOTIDE SEQUENCE [LARGE SCALE GENOMIC DNA]</scope>
    <source>
        <strain evidence="8 9">UMB1016</strain>
    </source>
</reference>
<dbReference type="GO" id="GO:0016020">
    <property type="term" value="C:membrane"/>
    <property type="evidence" value="ECO:0007669"/>
    <property type="project" value="UniProtKB-SubCell"/>
</dbReference>
<reference evidence="8" key="3">
    <citation type="submission" date="2024-02" db="EMBL/GenBank/DDBJ databases">
        <authorList>
            <person name="Choi B."/>
        </authorList>
    </citation>
    <scope>NUCLEOTIDE SEQUENCE</scope>
    <source>
        <strain evidence="8">UMB1016</strain>
    </source>
</reference>
<evidence type="ECO:0000256" key="6">
    <source>
        <dbReference type="SAM" id="Phobius"/>
    </source>
</evidence>
<evidence type="ECO:0000313" key="7">
    <source>
        <dbReference type="EMBL" id="MCY3087593.1"/>
    </source>
</evidence>
<comment type="similarity">
    <text evidence="2">Belongs to the LemA family.</text>
</comment>
<proteinExistence type="inferred from homology"/>
<dbReference type="EMBL" id="JAOTMY010000002">
    <property type="protein sequence ID" value="MCY3087593.1"/>
    <property type="molecule type" value="Genomic_DNA"/>
</dbReference>
<dbReference type="SUPFAM" id="SSF140478">
    <property type="entry name" value="LemA-like"/>
    <property type="match status" value="1"/>
</dbReference>
<dbReference type="Pfam" id="PF04011">
    <property type="entry name" value="LemA"/>
    <property type="match status" value="1"/>
</dbReference>
<dbReference type="AlphaFoldDB" id="A0A1E9PGK5"/>
<evidence type="ECO:0000313" key="9">
    <source>
        <dbReference type="Proteomes" id="UP000250354"/>
    </source>
</evidence>
<organism evidence="7 10">
    <name type="scientific">Aerococcus mictus</name>
    <dbReference type="NCBI Taxonomy" id="2976810"/>
    <lineage>
        <taxon>Bacteria</taxon>
        <taxon>Bacillati</taxon>
        <taxon>Bacillota</taxon>
        <taxon>Bacilli</taxon>
        <taxon>Lactobacillales</taxon>
        <taxon>Aerococcaceae</taxon>
        <taxon>Aerococcus</taxon>
    </lineage>
</organism>
<dbReference type="EMBL" id="CP145132">
    <property type="protein sequence ID" value="WWC54027.1"/>
    <property type="molecule type" value="Genomic_DNA"/>
</dbReference>
<reference evidence="7" key="2">
    <citation type="submission" date="2022-09" db="EMBL/GenBank/DDBJ databases">
        <title>Aerococcus urinae taxonomy study.</title>
        <authorList>
            <person name="Christensen J."/>
            <person name="Senneby E."/>
        </authorList>
    </citation>
    <scope>NUCLEOTIDE SEQUENCE</scope>
    <source>
        <strain evidence="7">LUND-41-B12</strain>
    </source>
</reference>
<accession>A0A9Q4DE73</accession>
<dbReference type="Gene3D" id="1.20.1440.20">
    <property type="entry name" value="LemA-like domain"/>
    <property type="match status" value="1"/>
</dbReference>
<sequence length="184" mass="21219">MIITLVFVVILVLIVLIVVWGIGAYNRMIQSKEMIDNSMGQIAAQVESRWDALTNLIQATKNYQSHEADTLINVVKNRQKINPDATVEEVEHDQDLFQKAMRSIDVVVEQYPELKAASVYQTTMDSVNNYENNVRQARMIFNDTVTKYNRTIKTFPNSLVAGMTGFYPEEYFRGSEEKQEMPQW</sequence>
<keyword evidence="9" id="KW-1185">Reference proteome</keyword>
<evidence type="ECO:0000256" key="4">
    <source>
        <dbReference type="ARBA" id="ARBA00022989"/>
    </source>
</evidence>
<keyword evidence="4 6" id="KW-1133">Transmembrane helix</keyword>
<evidence type="ECO:0000313" key="8">
    <source>
        <dbReference type="EMBL" id="WWC54027.1"/>
    </source>
</evidence>
<gene>
    <name evidence="8" type="ORF">DBT44_0006365</name>
    <name evidence="7" type="ORF">ODY61_05595</name>
</gene>
<evidence type="ECO:0000256" key="2">
    <source>
        <dbReference type="ARBA" id="ARBA00008854"/>
    </source>
</evidence>
<evidence type="ECO:0000256" key="3">
    <source>
        <dbReference type="ARBA" id="ARBA00022692"/>
    </source>
</evidence>
<protein>
    <submittedName>
        <fullName evidence="7">LemA family protein</fullName>
    </submittedName>
</protein>
<evidence type="ECO:0000256" key="5">
    <source>
        <dbReference type="ARBA" id="ARBA00023136"/>
    </source>
</evidence>
<dbReference type="RefSeq" id="WP_070559807.1">
    <property type="nucleotide sequence ID" value="NZ_CAJHLG010000003.1"/>
</dbReference>
<dbReference type="GeneID" id="86858473"/>
<keyword evidence="5 6" id="KW-0472">Membrane</keyword>
<name>A0A1E9PGK5_9LACT</name>
<evidence type="ECO:0000256" key="1">
    <source>
        <dbReference type="ARBA" id="ARBA00004167"/>
    </source>
</evidence>
<dbReference type="PANTHER" id="PTHR34478">
    <property type="entry name" value="PROTEIN LEMA"/>
    <property type="match status" value="1"/>
</dbReference>
<dbReference type="Proteomes" id="UP001069047">
    <property type="component" value="Unassembled WGS sequence"/>
</dbReference>
<dbReference type="InterPro" id="IPR007156">
    <property type="entry name" value="MamQ_LemA"/>
</dbReference>
<dbReference type="PANTHER" id="PTHR34478:SF1">
    <property type="entry name" value="PROTEIN LEMA"/>
    <property type="match status" value="1"/>
</dbReference>
<dbReference type="InterPro" id="IPR023353">
    <property type="entry name" value="LemA-like_dom_sf"/>
</dbReference>
<comment type="subcellular location">
    <subcellularLocation>
        <location evidence="1">Membrane</location>
        <topology evidence="1">Single-pass membrane protein</topology>
    </subcellularLocation>
</comment>
<dbReference type="Proteomes" id="UP000250354">
    <property type="component" value="Chromosome"/>
</dbReference>
<evidence type="ECO:0000313" key="10">
    <source>
        <dbReference type="Proteomes" id="UP001069047"/>
    </source>
</evidence>
<keyword evidence="3 6" id="KW-0812">Transmembrane</keyword>
<feature type="transmembrane region" description="Helical" evidence="6">
    <location>
        <begin position="6"/>
        <end position="25"/>
    </location>
</feature>